<evidence type="ECO:0000256" key="3">
    <source>
        <dbReference type="ARBA" id="ARBA00022777"/>
    </source>
</evidence>
<dbReference type="OrthoDB" id="5477268at2"/>
<keyword evidence="1" id="KW-0808">Transferase</keyword>
<dbReference type="PANTHER" id="PTHR43289:SF34">
    <property type="entry name" value="SERINE_THREONINE-PROTEIN KINASE YBDM-RELATED"/>
    <property type="match status" value="1"/>
</dbReference>
<dbReference type="InterPro" id="IPR011009">
    <property type="entry name" value="Kinase-like_dom_sf"/>
</dbReference>
<comment type="caution">
    <text evidence="7">The sequence shown here is derived from an EMBL/GenBank/DDBJ whole genome shotgun (WGS) entry which is preliminary data.</text>
</comment>
<feature type="domain" description="Protein kinase" evidence="6">
    <location>
        <begin position="41"/>
        <end position="194"/>
    </location>
</feature>
<keyword evidence="3 7" id="KW-0418">Kinase</keyword>
<feature type="non-terminal residue" evidence="7">
    <location>
        <position position="194"/>
    </location>
</feature>
<keyword evidence="2 5" id="KW-0547">Nucleotide-binding</keyword>
<proteinExistence type="predicted"/>
<dbReference type="GO" id="GO:0005524">
    <property type="term" value="F:ATP binding"/>
    <property type="evidence" value="ECO:0007669"/>
    <property type="project" value="UniProtKB-UniRule"/>
</dbReference>
<dbReference type="InterPro" id="IPR008271">
    <property type="entry name" value="Ser/Thr_kinase_AS"/>
</dbReference>
<organism evidence="7 8">
    <name type="scientific">Corallococcus sicarius</name>
    <dbReference type="NCBI Taxonomy" id="2316726"/>
    <lineage>
        <taxon>Bacteria</taxon>
        <taxon>Pseudomonadati</taxon>
        <taxon>Myxococcota</taxon>
        <taxon>Myxococcia</taxon>
        <taxon>Myxococcales</taxon>
        <taxon>Cystobacterineae</taxon>
        <taxon>Myxococcaceae</taxon>
        <taxon>Corallococcus</taxon>
    </lineage>
</organism>
<evidence type="ECO:0000256" key="4">
    <source>
        <dbReference type="ARBA" id="ARBA00022840"/>
    </source>
</evidence>
<dbReference type="RefSeq" id="WP_147444021.1">
    <property type="nucleotide sequence ID" value="NZ_RAWG01000691.1"/>
</dbReference>
<dbReference type="PROSITE" id="PS00107">
    <property type="entry name" value="PROTEIN_KINASE_ATP"/>
    <property type="match status" value="1"/>
</dbReference>
<dbReference type="PROSITE" id="PS00108">
    <property type="entry name" value="PROTEIN_KINASE_ST"/>
    <property type="match status" value="1"/>
</dbReference>
<reference evidence="8" key="1">
    <citation type="submission" date="2018-09" db="EMBL/GenBank/DDBJ databases">
        <authorList>
            <person name="Livingstone P.G."/>
            <person name="Whitworth D.E."/>
        </authorList>
    </citation>
    <scope>NUCLEOTIDE SEQUENCE [LARGE SCALE GENOMIC DNA]</scope>
    <source>
        <strain evidence="8">CA040B</strain>
    </source>
</reference>
<dbReference type="PROSITE" id="PS50011">
    <property type="entry name" value="PROTEIN_KINASE_DOM"/>
    <property type="match status" value="1"/>
</dbReference>
<dbReference type="GO" id="GO:0004674">
    <property type="term" value="F:protein serine/threonine kinase activity"/>
    <property type="evidence" value="ECO:0007669"/>
    <property type="project" value="TreeGrafter"/>
</dbReference>
<keyword evidence="4 5" id="KW-0067">ATP-binding</keyword>
<dbReference type="Gene3D" id="1.10.510.10">
    <property type="entry name" value="Transferase(Phosphotransferase) domain 1"/>
    <property type="match status" value="1"/>
</dbReference>
<dbReference type="SMART" id="SM00220">
    <property type="entry name" value="S_TKc"/>
    <property type="match status" value="1"/>
</dbReference>
<dbReference type="AlphaFoldDB" id="A0A3A8LV48"/>
<dbReference type="SUPFAM" id="SSF56112">
    <property type="entry name" value="Protein kinase-like (PK-like)"/>
    <property type="match status" value="1"/>
</dbReference>
<dbReference type="Proteomes" id="UP000273405">
    <property type="component" value="Unassembled WGS sequence"/>
</dbReference>
<protein>
    <submittedName>
        <fullName evidence="7">Serine/threonine-protein kinase PknK</fullName>
    </submittedName>
</protein>
<keyword evidence="8" id="KW-1185">Reference proteome</keyword>
<gene>
    <name evidence="7" type="ORF">D7X12_41720</name>
</gene>
<evidence type="ECO:0000256" key="2">
    <source>
        <dbReference type="ARBA" id="ARBA00022741"/>
    </source>
</evidence>
<accession>A0A3A8LV48</accession>
<sequence>MRCPVCHRRLAPGAACPVNGVPATESGPPPEPLAIPDVPGLSGAALLGVGGFAHVFAAVREEDGREVALKVGLGPYHARFAHEAEALRRVGPPTVPAVFQQGRVGGRPFLVQELLRGQTLAAWMAALPGTGAASVVRVRELLTGLCPAVARVHAVGLAHRDLKPENLFLREGGALSLLDFGLARRLEAGAADAG</sequence>
<evidence type="ECO:0000313" key="7">
    <source>
        <dbReference type="EMBL" id="RKH23996.1"/>
    </source>
</evidence>
<dbReference type="Pfam" id="PF00069">
    <property type="entry name" value="Pkinase"/>
    <property type="match status" value="1"/>
</dbReference>
<evidence type="ECO:0000313" key="8">
    <source>
        <dbReference type="Proteomes" id="UP000273405"/>
    </source>
</evidence>
<name>A0A3A8LV48_9BACT</name>
<dbReference type="InterPro" id="IPR000719">
    <property type="entry name" value="Prot_kinase_dom"/>
</dbReference>
<evidence type="ECO:0000256" key="5">
    <source>
        <dbReference type="PROSITE-ProRule" id="PRU10141"/>
    </source>
</evidence>
<dbReference type="PANTHER" id="PTHR43289">
    <property type="entry name" value="MITOGEN-ACTIVATED PROTEIN KINASE KINASE KINASE 20-RELATED"/>
    <property type="match status" value="1"/>
</dbReference>
<evidence type="ECO:0000259" key="6">
    <source>
        <dbReference type="PROSITE" id="PS50011"/>
    </source>
</evidence>
<feature type="binding site" evidence="5">
    <location>
        <position position="70"/>
    </location>
    <ligand>
        <name>ATP</name>
        <dbReference type="ChEBI" id="CHEBI:30616"/>
    </ligand>
</feature>
<evidence type="ECO:0000256" key="1">
    <source>
        <dbReference type="ARBA" id="ARBA00022679"/>
    </source>
</evidence>
<dbReference type="EMBL" id="RAWG01000691">
    <property type="protein sequence ID" value="RKH23996.1"/>
    <property type="molecule type" value="Genomic_DNA"/>
</dbReference>
<dbReference type="InterPro" id="IPR017441">
    <property type="entry name" value="Protein_kinase_ATP_BS"/>
</dbReference>